<reference evidence="2 3" key="1">
    <citation type="submission" date="2024-03" db="EMBL/GenBank/DDBJ databases">
        <title>Novel species of the genus Variovorax.</title>
        <authorList>
            <person name="Liu Q."/>
            <person name="Xin Y.-H."/>
        </authorList>
    </citation>
    <scope>NUCLEOTIDE SEQUENCE [LARGE SCALE GENOMIC DNA]</scope>
    <source>
        <strain evidence="2 3">KACC 18899</strain>
    </source>
</reference>
<comment type="caution">
    <text evidence="2">The sequence shown here is derived from an EMBL/GenBank/DDBJ whole genome shotgun (WGS) entry which is preliminary data.</text>
</comment>
<dbReference type="InterPro" id="IPR008579">
    <property type="entry name" value="UGlyAH_Cupin_dom"/>
</dbReference>
<dbReference type="Pfam" id="PF05899">
    <property type="entry name" value="Cupin_3"/>
    <property type="match status" value="1"/>
</dbReference>
<dbReference type="CDD" id="cd02227">
    <property type="entry name" value="cupin_TM1112-like"/>
    <property type="match status" value="1"/>
</dbReference>
<keyword evidence="3" id="KW-1185">Reference proteome</keyword>
<dbReference type="InterPro" id="IPR011051">
    <property type="entry name" value="RmlC_Cupin_sf"/>
</dbReference>
<gene>
    <name evidence="2" type="ORF">WKW77_31790</name>
</gene>
<evidence type="ECO:0000313" key="3">
    <source>
        <dbReference type="Proteomes" id="UP001365846"/>
    </source>
</evidence>
<feature type="domain" description="(S)-ureidoglycine aminohydrolase cupin" evidence="1">
    <location>
        <begin position="43"/>
        <end position="112"/>
    </location>
</feature>
<proteinExistence type="predicted"/>
<evidence type="ECO:0000313" key="2">
    <source>
        <dbReference type="EMBL" id="MEJ8815683.1"/>
    </source>
</evidence>
<sequence>MKIQKFTQGQLLDMPLALQPNVVMEEKGVSERRSKALTMEGRGHARFGVWEASVGTFNREVELGEIMHILIGSAVFTDDSGHAIEMNPGDTLVFDPNTRGTWVVKEPIRKLYVLV</sequence>
<protein>
    <submittedName>
        <fullName evidence="2">Cupin domain-containing protein</fullName>
    </submittedName>
</protein>
<accession>A0ABU8VQ57</accession>
<dbReference type="SUPFAM" id="SSF51182">
    <property type="entry name" value="RmlC-like cupins"/>
    <property type="match status" value="1"/>
</dbReference>
<dbReference type="Proteomes" id="UP001365846">
    <property type="component" value="Unassembled WGS sequence"/>
</dbReference>
<organism evidence="2 3">
    <name type="scientific">Variovorax ureilyticus</name>
    <dbReference type="NCBI Taxonomy" id="1836198"/>
    <lineage>
        <taxon>Bacteria</taxon>
        <taxon>Pseudomonadati</taxon>
        <taxon>Pseudomonadota</taxon>
        <taxon>Betaproteobacteria</taxon>
        <taxon>Burkholderiales</taxon>
        <taxon>Comamonadaceae</taxon>
        <taxon>Variovorax</taxon>
    </lineage>
</organism>
<dbReference type="Gene3D" id="2.60.120.10">
    <property type="entry name" value="Jelly Rolls"/>
    <property type="match status" value="1"/>
</dbReference>
<dbReference type="PANTHER" id="PTHR40943:SF1">
    <property type="entry name" value="CYTOPLASMIC PROTEIN"/>
    <property type="match status" value="1"/>
</dbReference>
<evidence type="ECO:0000259" key="1">
    <source>
        <dbReference type="Pfam" id="PF05899"/>
    </source>
</evidence>
<dbReference type="InterPro" id="IPR014710">
    <property type="entry name" value="RmlC-like_jellyroll"/>
</dbReference>
<dbReference type="PANTHER" id="PTHR40943">
    <property type="entry name" value="CYTOPLASMIC PROTEIN-RELATED"/>
    <property type="match status" value="1"/>
</dbReference>
<dbReference type="EMBL" id="JBBKZU010000022">
    <property type="protein sequence ID" value="MEJ8815683.1"/>
    <property type="molecule type" value="Genomic_DNA"/>
</dbReference>
<name>A0ABU8VQ57_9BURK</name>
<dbReference type="RefSeq" id="WP_340360881.1">
    <property type="nucleotide sequence ID" value="NZ_JBBKZU010000022.1"/>
</dbReference>